<accession>A0ABR6WSL2</accession>
<evidence type="ECO:0008006" key="3">
    <source>
        <dbReference type="Google" id="ProtNLM"/>
    </source>
</evidence>
<evidence type="ECO:0000313" key="2">
    <source>
        <dbReference type="Proteomes" id="UP000603234"/>
    </source>
</evidence>
<proteinExistence type="predicted"/>
<gene>
    <name evidence="1" type="ORF">GH808_03760</name>
</gene>
<organism evidence="1 2">
    <name type="scientific">Acetobacterium fimetarium</name>
    <dbReference type="NCBI Taxonomy" id="52691"/>
    <lineage>
        <taxon>Bacteria</taxon>
        <taxon>Bacillati</taxon>
        <taxon>Bacillota</taxon>
        <taxon>Clostridia</taxon>
        <taxon>Eubacteriales</taxon>
        <taxon>Eubacteriaceae</taxon>
        <taxon>Acetobacterium</taxon>
    </lineage>
</organism>
<dbReference type="EMBL" id="WJBC01000004">
    <property type="protein sequence ID" value="MBC3803552.1"/>
    <property type="molecule type" value="Genomic_DNA"/>
</dbReference>
<keyword evidence="2" id="KW-1185">Reference proteome</keyword>
<dbReference type="RefSeq" id="WP_186841468.1">
    <property type="nucleotide sequence ID" value="NZ_WJBC01000004.1"/>
</dbReference>
<dbReference type="Proteomes" id="UP000603234">
    <property type="component" value="Unassembled WGS sequence"/>
</dbReference>
<name>A0ABR6WSL2_9FIRM</name>
<reference evidence="1 2" key="1">
    <citation type="journal article" date="2020" name="mSystems">
        <title>Defining Genomic and Predicted Metabolic Features of the Acetobacterium Genus.</title>
        <authorList>
            <person name="Ross D.E."/>
            <person name="Marshall C.W."/>
            <person name="Gulliver D."/>
            <person name="May H.D."/>
            <person name="Norman R.S."/>
        </authorList>
    </citation>
    <scope>NUCLEOTIDE SEQUENCE [LARGE SCALE GENOMIC DNA]</scope>
    <source>
        <strain evidence="1 2">DSM 8238</strain>
    </source>
</reference>
<evidence type="ECO:0000313" key="1">
    <source>
        <dbReference type="EMBL" id="MBC3803552.1"/>
    </source>
</evidence>
<comment type="caution">
    <text evidence="1">The sequence shown here is derived from an EMBL/GenBank/DDBJ whole genome shotgun (WGS) entry which is preliminary data.</text>
</comment>
<protein>
    <recommendedName>
        <fullName evidence="3">AIPR protein</fullName>
    </recommendedName>
</protein>
<sequence>MEKLFNNRTGVIYQNPILPRNYKRIRSRWLLIPMCEYKVSVPYPKDNDLNLFQMTILKMLVSGSKDDEYLANALCLNTELVAFIVDELEKYQLIDDRRRVTNAGLQIVRGESNSYEIRTGYIYYNYVTKTFMDAFVPDEKHQEIETGSRKEGTISFDLGTVANRKWRKGIVVDADTSMTIEPSAYDVLASCKKHNKRTRNLGFVEEESDGVTTMAEAEEHKNQSDKRDLPWEIQSVKLLGTQKDVYVATYMFMAADDVLNRSKLQVCYPFGEGISASLMESIMRKVSKNNSLKDAVKGLKEEVFGMSDDDLEAVKKGHAASEEKIVNVLSERINDYPAVRDALLSVESSYLLVKELLEVNKGSNREIIKKNLDDYIVYNYNLLASILVYTAKAYDYYTDAELTSHVAQNAVIISEIAKKIGFVDPTGNTFERFFNVKARAVSEAANTSQHQLNALFAHNIITAEHFAEHPFYKLTKAVPKIISYLSILRNLRNDSVHPNDIYRDFEWVSSYRKKNMYIAYLLLDGLLFNNDERESEGDIQDPKSKEKLVKATREAELSCENTYSLYFQRNTYIANQLRNLQFEILLKENEYPKRSSEVFEAIFKQVLSQRLLPDAMINVLDSSKPEKRDELLAEMRAFGFEIEETPFYYKDKVLKTFRDYTNGTLLTLFYAWYYSETKRKDNVLHKLAPRSPGFIKLMSEIHNNRGHDGKMDFNDKRLDYTKKNIDQSINSMLDLMFENGLL</sequence>